<proteinExistence type="predicted"/>
<organism evidence="2 3">
    <name type="scientific">Araneus ventricosus</name>
    <name type="common">Orbweaver spider</name>
    <name type="synonym">Epeira ventricosa</name>
    <dbReference type="NCBI Taxonomy" id="182803"/>
    <lineage>
        <taxon>Eukaryota</taxon>
        <taxon>Metazoa</taxon>
        <taxon>Ecdysozoa</taxon>
        <taxon>Arthropoda</taxon>
        <taxon>Chelicerata</taxon>
        <taxon>Arachnida</taxon>
        <taxon>Araneae</taxon>
        <taxon>Araneomorphae</taxon>
        <taxon>Entelegynae</taxon>
        <taxon>Araneoidea</taxon>
        <taxon>Araneidae</taxon>
        <taxon>Araneus</taxon>
    </lineage>
</organism>
<evidence type="ECO:0000256" key="1">
    <source>
        <dbReference type="SAM" id="SignalP"/>
    </source>
</evidence>
<dbReference type="Proteomes" id="UP000499080">
    <property type="component" value="Unassembled WGS sequence"/>
</dbReference>
<keyword evidence="3" id="KW-1185">Reference proteome</keyword>
<accession>A0A4Y2LBR6</accession>
<protein>
    <submittedName>
        <fullName evidence="2">Uncharacterized protein</fullName>
    </submittedName>
</protein>
<dbReference type="EMBL" id="BGPR01005630">
    <property type="protein sequence ID" value="GBN11972.1"/>
    <property type="molecule type" value="Genomic_DNA"/>
</dbReference>
<dbReference type="AlphaFoldDB" id="A0A4Y2LBR6"/>
<feature type="signal peptide" evidence="1">
    <location>
        <begin position="1"/>
        <end position="23"/>
    </location>
</feature>
<feature type="chain" id="PRO_5021504951" evidence="1">
    <location>
        <begin position="24"/>
        <end position="100"/>
    </location>
</feature>
<evidence type="ECO:0000313" key="2">
    <source>
        <dbReference type="EMBL" id="GBN11972.1"/>
    </source>
</evidence>
<sequence>MSTKPHFPIFLVIFSILNGGAQGSTINYVIHTLQKGLNNIEKWCTLWRVAINTDKIHAVMFLKGTSRKELKSLSFFDEDLTWDQVPWANPTRQAHLQKPS</sequence>
<comment type="caution">
    <text evidence="2">The sequence shown here is derived from an EMBL/GenBank/DDBJ whole genome shotgun (WGS) entry which is preliminary data.</text>
</comment>
<gene>
    <name evidence="2" type="ORF">AVEN_214636_1</name>
</gene>
<dbReference type="OrthoDB" id="6433969at2759"/>
<name>A0A4Y2LBR6_ARAVE</name>
<keyword evidence="1" id="KW-0732">Signal</keyword>
<reference evidence="2 3" key="1">
    <citation type="journal article" date="2019" name="Sci. Rep.">
        <title>Orb-weaving spider Araneus ventricosus genome elucidates the spidroin gene catalogue.</title>
        <authorList>
            <person name="Kono N."/>
            <person name="Nakamura H."/>
            <person name="Ohtoshi R."/>
            <person name="Moran D.A.P."/>
            <person name="Shinohara A."/>
            <person name="Yoshida Y."/>
            <person name="Fujiwara M."/>
            <person name="Mori M."/>
            <person name="Tomita M."/>
            <person name="Arakawa K."/>
        </authorList>
    </citation>
    <scope>NUCLEOTIDE SEQUENCE [LARGE SCALE GENOMIC DNA]</scope>
</reference>
<evidence type="ECO:0000313" key="3">
    <source>
        <dbReference type="Proteomes" id="UP000499080"/>
    </source>
</evidence>